<organism evidence="2 3">
    <name type="scientific">Rhodotorula graminis (strain WP1)</name>
    <dbReference type="NCBI Taxonomy" id="578459"/>
    <lineage>
        <taxon>Eukaryota</taxon>
        <taxon>Fungi</taxon>
        <taxon>Dikarya</taxon>
        <taxon>Basidiomycota</taxon>
        <taxon>Pucciniomycotina</taxon>
        <taxon>Microbotryomycetes</taxon>
        <taxon>Sporidiobolales</taxon>
        <taxon>Sporidiobolaceae</taxon>
        <taxon>Rhodotorula</taxon>
    </lineage>
</organism>
<feature type="non-terminal residue" evidence="2">
    <location>
        <position position="1"/>
    </location>
</feature>
<evidence type="ECO:0000313" key="3">
    <source>
        <dbReference type="Proteomes" id="UP000053890"/>
    </source>
</evidence>
<evidence type="ECO:0000256" key="1">
    <source>
        <dbReference type="SAM" id="MobiDB-lite"/>
    </source>
</evidence>
<dbReference type="EMBL" id="KQ474075">
    <property type="protein sequence ID" value="KPV77174.1"/>
    <property type="molecule type" value="Genomic_DNA"/>
</dbReference>
<feature type="compositionally biased region" description="Low complexity" evidence="1">
    <location>
        <begin position="77"/>
        <end position="101"/>
    </location>
</feature>
<name>A0A194S9B3_RHOGW</name>
<feature type="compositionally biased region" description="Basic and acidic residues" evidence="1">
    <location>
        <begin position="31"/>
        <end position="55"/>
    </location>
</feature>
<feature type="non-terminal residue" evidence="2">
    <location>
        <position position="191"/>
    </location>
</feature>
<accession>A0A194S9B3</accession>
<evidence type="ECO:0000313" key="2">
    <source>
        <dbReference type="EMBL" id="KPV77174.1"/>
    </source>
</evidence>
<keyword evidence="3" id="KW-1185">Reference proteome</keyword>
<sequence>AGPQVAPGLDRRLPSAAHQVARRQPPSAPSRAHDVDPYLGVDDEHVDAAVEHDAHVGPARLGLGGLGRRGARRRRPQAAGAEDAAGPAGQRAAWCGGAWSRSGGGRRRRTRSGGTGRRRAAEGAEEGDAAGEENCRSCRLGHRLGRRRLGRLRLGLAASPASLLYSLSDLAIGAVLSLVPHFAFHPACRSS</sequence>
<dbReference type="RefSeq" id="XP_018273223.1">
    <property type="nucleotide sequence ID" value="XM_018418879.1"/>
</dbReference>
<proteinExistence type="predicted"/>
<gene>
    <name evidence="2" type="ORF">RHOBADRAFT_66150</name>
</gene>
<feature type="region of interest" description="Disordered" evidence="1">
    <location>
        <begin position="1"/>
        <end position="132"/>
    </location>
</feature>
<dbReference type="GeneID" id="28979326"/>
<protein>
    <submittedName>
        <fullName evidence="2">Uncharacterized protein</fullName>
    </submittedName>
</protein>
<dbReference type="Proteomes" id="UP000053890">
    <property type="component" value="Unassembled WGS sequence"/>
</dbReference>
<dbReference type="AlphaFoldDB" id="A0A194S9B3"/>
<reference evidence="2 3" key="1">
    <citation type="journal article" date="2015" name="Front. Microbiol.">
        <title>Genome sequence of the plant growth promoting endophytic yeast Rhodotorula graminis WP1.</title>
        <authorList>
            <person name="Firrincieli A."/>
            <person name="Otillar R."/>
            <person name="Salamov A."/>
            <person name="Schmutz J."/>
            <person name="Khan Z."/>
            <person name="Redman R.S."/>
            <person name="Fleck N.D."/>
            <person name="Lindquist E."/>
            <person name="Grigoriev I.V."/>
            <person name="Doty S.L."/>
        </authorList>
    </citation>
    <scope>NUCLEOTIDE SEQUENCE [LARGE SCALE GENOMIC DNA]</scope>
    <source>
        <strain evidence="2 3">WP1</strain>
    </source>
</reference>